<dbReference type="GO" id="GO:0006777">
    <property type="term" value="P:Mo-molybdopterin cofactor biosynthetic process"/>
    <property type="evidence" value="ECO:0007669"/>
    <property type="project" value="InterPro"/>
</dbReference>
<dbReference type="RefSeq" id="WP_012035085.1">
    <property type="nucleotide sequence ID" value="NC_009464.1"/>
</dbReference>
<dbReference type="STRING" id="351160.RCIX2408"/>
<dbReference type="SUPFAM" id="SSF54690">
    <property type="entry name" value="Molybdopterin synthase subunit MoaE"/>
    <property type="match status" value="1"/>
</dbReference>
<protein>
    <submittedName>
        <fullName evidence="2">Molybdopterin-guanine dinucleotide biosynthesis protein</fullName>
    </submittedName>
</protein>
<dbReference type="PANTHER" id="PTHR40072">
    <property type="entry name" value="MOLYBDOPTERIN-GUANINE DINUCLEOTIDE BIOSYNTHESIS ADAPTER PROTEIN-RELATED"/>
    <property type="match status" value="1"/>
</dbReference>
<dbReference type="KEGG" id="rci:RCIX2408"/>
<dbReference type="NCBIfam" id="TIGR00176">
    <property type="entry name" value="mobB"/>
    <property type="match status" value="1"/>
</dbReference>
<dbReference type="SUPFAM" id="SSF52540">
    <property type="entry name" value="P-loop containing nucleoside triphosphate hydrolases"/>
    <property type="match status" value="1"/>
</dbReference>
<dbReference type="Gene3D" id="3.40.50.300">
    <property type="entry name" value="P-loop containing nucleotide triphosphate hydrolases"/>
    <property type="match status" value="1"/>
</dbReference>
<proteinExistence type="predicted"/>
<dbReference type="InterPro" id="IPR036563">
    <property type="entry name" value="MoaE_sf"/>
</dbReference>
<evidence type="ECO:0000259" key="1">
    <source>
        <dbReference type="Pfam" id="PF03205"/>
    </source>
</evidence>
<dbReference type="CDD" id="cd00756">
    <property type="entry name" value="MoaE"/>
    <property type="match status" value="1"/>
</dbReference>
<evidence type="ECO:0000313" key="3">
    <source>
        <dbReference type="Proteomes" id="UP000000663"/>
    </source>
</evidence>
<dbReference type="Gene3D" id="3.90.1170.40">
    <property type="entry name" value="Molybdopterin biosynthesis MoaE subunit"/>
    <property type="match status" value="1"/>
</dbReference>
<dbReference type="PATRIC" id="fig|351160.9.peg.786"/>
<accession>Q0W297</accession>
<keyword evidence="3" id="KW-1185">Reference proteome</keyword>
<dbReference type="Pfam" id="PF02391">
    <property type="entry name" value="MoaE"/>
    <property type="match status" value="1"/>
</dbReference>
<dbReference type="eggNOG" id="arCOG00533">
    <property type="taxonomic scope" value="Archaea"/>
</dbReference>
<dbReference type="NCBIfam" id="NF011061">
    <property type="entry name" value="PRK14493.1"/>
    <property type="match status" value="1"/>
</dbReference>
<name>Q0W297_METAR</name>
<evidence type="ECO:0000313" key="2">
    <source>
        <dbReference type="EMBL" id="CAJ37496.1"/>
    </source>
</evidence>
<dbReference type="InterPro" id="IPR003448">
    <property type="entry name" value="Mopterin_biosynth_MoaE"/>
</dbReference>
<reference evidence="2 3" key="1">
    <citation type="journal article" date="2006" name="Science">
        <title>Genome of rice cluster I archaea -- the key methane producers in the rice rhizosphere.</title>
        <authorList>
            <person name="Erkel C."/>
            <person name="Kube M."/>
            <person name="Reinhardt R."/>
            <person name="Liesack W."/>
        </authorList>
    </citation>
    <scope>NUCLEOTIDE SEQUENCE [LARGE SCALE GENOMIC DNA]</scope>
    <source>
        <strain evidence="3">DSM 22066 / NBRC 105507 / MRE50</strain>
    </source>
</reference>
<organism evidence="2 3">
    <name type="scientific">Methanocella arvoryzae (strain DSM 22066 / NBRC 105507 / MRE50)</name>
    <dbReference type="NCBI Taxonomy" id="351160"/>
    <lineage>
        <taxon>Archaea</taxon>
        <taxon>Methanobacteriati</taxon>
        <taxon>Methanobacteriota</taxon>
        <taxon>Stenosarchaea group</taxon>
        <taxon>Methanomicrobia</taxon>
        <taxon>Methanocellales</taxon>
        <taxon>Methanocellaceae</taxon>
        <taxon>Methanocella</taxon>
    </lineage>
</organism>
<dbReference type="OrthoDB" id="45235at2157"/>
<dbReference type="GeneID" id="5143448"/>
<dbReference type="InterPro" id="IPR004435">
    <property type="entry name" value="MobB_dom"/>
</dbReference>
<dbReference type="GO" id="GO:0005525">
    <property type="term" value="F:GTP binding"/>
    <property type="evidence" value="ECO:0007669"/>
    <property type="project" value="InterPro"/>
</dbReference>
<dbReference type="PANTHER" id="PTHR40072:SF1">
    <property type="entry name" value="MOLYBDOPTERIN-GUANINE DINUCLEOTIDE BIOSYNTHESIS ADAPTER PROTEIN"/>
    <property type="match status" value="1"/>
</dbReference>
<dbReference type="Proteomes" id="UP000000663">
    <property type="component" value="Chromosome"/>
</dbReference>
<dbReference type="EMBL" id="AM114193">
    <property type="protein sequence ID" value="CAJ37496.1"/>
    <property type="molecule type" value="Genomic_DNA"/>
</dbReference>
<dbReference type="InterPro" id="IPR052539">
    <property type="entry name" value="MGD_biosynthesis_adapter"/>
</dbReference>
<dbReference type="AlphaFoldDB" id="Q0W297"/>
<sequence>MKVIAIVGYKKTGKTTLVERLVSELAKTGKVGTIKHSQDEILPFGGDTDRHLASGASVTIGVTPTRSVMVLKTSDINSALKEMSMQGVDYVVVEGFKQSRLPKIAIGDVEAENIVARVDINATGEQLAAIAKAQPDEVTLPELIARVHRNPEIKKAGAIGTFTGIVREIAKNEITKALEFESYDVVAKERIAKIEADLKQAPGIVDVIIHHKTGRIEAGEDIVYIVVAAGHRQELFPILREAIERVKEEVPIWKKEMTVSGEYWVHDKE</sequence>
<feature type="domain" description="Molybdopterin-guanine dinucleotide biosynthesis protein B (MobB)" evidence="1">
    <location>
        <begin position="3"/>
        <end position="110"/>
    </location>
</feature>
<dbReference type="InterPro" id="IPR027417">
    <property type="entry name" value="P-loop_NTPase"/>
</dbReference>
<dbReference type="Pfam" id="PF03205">
    <property type="entry name" value="MobB"/>
    <property type="match status" value="1"/>
</dbReference>
<gene>
    <name evidence="2" type="primary">mobB</name>
    <name evidence="2" type="ORF">RCIX2408</name>
</gene>